<feature type="region of interest" description="Disordered" evidence="1">
    <location>
        <begin position="592"/>
        <end position="611"/>
    </location>
</feature>
<proteinExistence type="predicted"/>
<evidence type="ECO:0008006" key="4">
    <source>
        <dbReference type="Google" id="ProtNLM"/>
    </source>
</evidence>
<accession>A0A4Z2B162</accession>
<feature type="compositionally biased region" description="Basic and acidic residues" evidence="1">
    <location>
        <begin position="107"/>
        <end position="119"/>
    </location>
</feature>
<sequence length="611" mass="71202">MTNQEISTLNYTTRPKTAKRTTFQDELKAAVSARSRDTEMDQYAYSDDFSEAEDDFLHFLKSRQKKTGTFEDRNNVADKEPFDDRGQAGRMKRVSFMDTFSIGSDSEGVKDSDSHEHHPVHSSVHQQKKFNHLFSLQDSNNDDRDATFINEKGASARPQLATLDASISSSDPKEDIIVALPLVNSETEPPDPEERSSCVLQESCQTPQLSTADLRALALADDLAQKEPPKPKPRQRTFGKKLQTVDKVEEDAESQEFSRPQTSSISIPLYTDTSSDPAWAEEERMNSCSNSEQWQLRDNFVSDNKNNNPDSKDSGAFEENHYPVAQLDHLSHLTTKTDDSRTSRNCSKTTQKSQRLLYKTVESKYLGTCKLLDHKVCVDGSQPQTVNSLRAVVYQKWLQEKKEAMKETMLLKKKEEITRDKKEKEQEDQKEAAVAAYEAWRKCKSENLEVKAREKQAKMRKEQRDLKEKEERKQSAKQVYEKWKFEHDQKLKEKLRKQREVERKSQSQKQENEEDRRKDSKYAFTSWSEKKKNVIHEKVTTESKCLKNKAEEERYLKEERDQMALEAYENWLTRKFLEDKRQREEMRIQTILRESPPPPWNPPNKTIPFRK</sequence>
<dbReference type="PANTHER" id="PTHR14739:SF9">
    <property type="entry name" value="MICROTUBULE-ASSOCIATED PROTEIN 9"/>
    <property type="match status" value="1"/>
</dbReference>
<dbReference type="GO" id="GO:0000281">
    <property type="term" value="P:mitotic cytokinesis"/>
    <property type="evidence" value="ECO:0007669"/>
    <property type="project" value="InterPro"/>
</dbReference>
<dbReference type="EMBL" id="SWLE01000021">
    <property type="protein sequence ID" value="TNM86092.1"/>
    <property type="molecule type" value="Genomic_DNA"/>
</dbReference>
<name>A0A4Z2B162_9TELE</name>
<evidence type="ECO:0000313" key="3">
    <source>
        <dbReference type="Proteomes" id="UP000516260"/>
    </source>
</evidence>
<dbReference type="AlphaFoldDB" id="A0A4Z2B162"/>
<feature type="region of interest" description="Disordered" evidence="1">
    <location>
        <begin position="452"/>
        <end position="473"/>
    </location>
</feature>
<keyword evidence="3" id="KW-1185">Reference proteome</keyword>
<reference evidence="2 3" key="1">
    <citation type="submission" date="2019-04" db="EMBL/GenBank/DDBJ databases">
        <title>The sequence and de novo assembly of Takifugu bimaculatus genome using PacBio and Hi-C technologies.</title>
        <authorList>
            <person name="Xu P."/>
            <person name="Liu B."/>
            <person name="Zhou Z."/>
        </authorList>
    </citation>
    <scope>NUCLEOTIDE SEQUENCE [LARGE SCALE GENOMIC DNA]</scope>
    <source>
        <strain evidence="2">TB-2018</strain>
        <tissue evidence="2">Muscle</tissue>
    </source>
</reference>
<feature type="region of interest" description="Disordered" evidence="1">
    <location>
        <begin position="494"/>
        <end position="523"/>
    </location>
</feature>
<dbReference type="GO" id="GO:0000235">
    <property type="term" value="C:astral microtubule"/>
    <property type="evidence" value="ECO:0007669"/>
    <property type="project" value="TreeGrafter"/>
</dbReference>
<evidence type="ECO:0000256" key="1">
    <source>
        <dbReference type="SAM" id="MobiDB-lite"/>
    </source>
</evidence>
<feature type="region of interest" description="Disordered" evidence="1">
    <location>
        <begin position="104"/>
        <end position="126"/>
    </location>
</feature>
<gene>
    <name evidence="2" type="ORF">fugu_008363</name>
</gene>
<feature type="compositionally biased region" description="Basic and acidic residues" evidence="1">
    <location>
        <begin position="494"/>
        <end position="521"/>
    </location>
</feature>
<protein>
    <recommendedName>
        <fullName evidence="4">Microtubule-associated protein 9</fullName>
    </recommendedName>
</protein>
<dbReference type="InterPro" id="IPR026106">
    <property type="entry name" value="MAP9"/>
</dbReference>
<comment type="caution">
    <text evidence="2">The sequence shown here is derived from an EMBL/GenBank/DDBJ whole genome shotgun (WGS) entry which is preliminary data.</text>
</comment>
<dbReference type="GO" id="GO:0008017">
    <property type="term" value="F:microtubule binding"/>
    <property type="evidence" value="ECO:0007669"/>
    <property type="project" value="TreeGrafter"/>
</dbReference>
<feature type="compositionally biased region" description="Polar residues" evidence="1">
    <location>
        <begin position="255"/>
        <end position="276"/>
    </location>
</feature>
<evidence type="ECO:0000313" key="2">
    <source>
        <dbReference type="EMBL" id="TNM86092.1"/>
    </source>
</evidence>
<dbReference type="GO" id="GO:0090307">
    <property type="term" value="P:mitotic spindle assembly"/>
    <property type="evidence" value="ECO:0007669"/>
    <property type="project" value="TreeGrafter"/>
</dbReference>
<organism evidence="2 3">
    <name type="scientific">Takifugu bimaculatus</name>
    <dbReference type="NCBI Taxonomy" id="433685"/>
    <lineage>
        <taxon>Eukaryota</taxon>
        <taxon>Metazoa</taxon>
        <taxon>Chordata</taxon>
        <taxon>Craniata</taxon>
        <taxon>Vertebrata</taxon>
        <taxon>Euteleostomi</taxon>
        <taxon>Actinopterygii</taxon>
        <taxon>Neopterygii</taxon>
        <taxon>Teleostei</taxon>
        <taxon>Neoteleostei</taxon>
        <taxon>Acanthomorphata</taxon>
        <taxon>Eupercaria</taxon>
        <taxon>Tetraodontiformes</taxon>
        <taxon>Tetradontoidea</taxon>
        <taxon>Tetraodontidae</taxon>
        <taxon>Takifugu</taxon>
    </lineage>
</organism>
<dbReference type="Proteomes" id="UP000516260">
    <property type="component" value="Chromosome 8"/>
</dbReference>
<feature type="region of interest" description="Disordered" evidence="1">
    <location>
        <begin position="222"/>
        <end position="293"/>
    </location>
</feature>
<dbReference type="PANTHER" id="PTHR14739">
    <property type="entry name" value="MICROTUBULE-ASSOCIATED PROTEIN 9"/>
    <property type="match status" value="1"/>
</dbReference>
<dbReference type="GO" id="GO:1902412">
    <property type="term" value="P:regulation of mitotic cytokinesis"/>
    <property type="evidence" value="ECO:0007669"/>
    <property type="project" value="TreeGrafter"/>
</dbReference>